<evidence type="ECO:0000313" key="2">
    <source>
        <dbReference type="EMBL" id="QPL06461.1"/>
    </source>
</evidence>
<dbReference type="EMBL" id="CP063989">
    <property type="protein sequence ID" value="QPL06461.1"/>
    <property type="molecule type" value="Genomic_DNA"/>
</dbReference>
<sequence length="55" mass="6184">MGTAQRYSREGRLPTPDVIVGDKPHAVRGWLPETVDAWQANRPGRGARTDLQRRS</sequence>
<organism evidence="2 3">
    <name type="scientific">Actinomyces respiraculi</name>
    <dbReference type="NCBI Taxonomy" id="2744574"/>
    <lineage>
        <taxon>Bacteria</taxon>
        <taxon>Bacillati</taxon>
        <taxon>Actinomycetota</taxon>
        <taxon>Actinomycetes</taxon>
        <taxon>Actinomycetales</taxon>
        <taxon>Actinomycetaceae</taxon>
        <taxon>Actinomyces</taxon>
    </lineage>
</organism>
<accession>A0A7T0LN18</accession>
<dbReference type="Proteomes" id="UP000594637">
    <property type="component" value="Chromosome"/>
</dbReference>
<evidence type="ECO:0000313" key="3">
    <source>
        <dbReference type="Proteomes" id="UP000594637"/>
    </source>
</evidence>
<evidence type="ECO:0000256" key="1">
    <source>
        <dbReference type="SAM" id="MobiDB-lite"/>
    </source>
</evidence>
<protein>
    <submittedName>
        <fullName evidence="2">Transcriptional regulator</fullName>
    </submittedName>
</protein>
<gene>
    <name evidence="2" type="ORF">ID810_00540</name>
</gene>
<keyword evidence="3" id="KW-1185">Reference proteome</keyword>
<proteinExistence type="predicted"/>
<name>A0A7T0LN18_9ACTO</name>
<feature type="region of interest" description="Disordered" evidence="1">
    <location>
        <begin position="1"/>
        <end position="20"/>
    </location>
</feature>
<dbReference type="KEGG" id="arep:ID810_00540"/>
<reference evidence="2 3" key="1">
    <citation type="submission" date="2020-11" db="EMBL/GenBank/DDBJ databases">
        <title>Actinomyces sp. ZJ750.</title>
        <authorList>
            <person name="Zhou J."/>
        </authorList>
    </citation>
    <scope>NUCLEOTIDE SEQUENCE [LARGE SCALE GENOMIC DNA]</scope>
    <source>
        <strain evidence="2 3">ZJ750</strain>
    </source>
</reference>
<dbReference type="AlphaFoldDB" id="A0A7T0LN18"/>